<dbReference type="Pfam" id="PF01734">
    <property type="entry name" value="Patatin"/>
    <property type="match status" value="1"/>
</dbReference>
<keyword evidence="2" id="KW-0442">Lipid degradation</keyword>
<dbReference type="InterPro" id="IPR002641">
    <property type="entry name" value="PNPLA_dom"/>
</dbReference>
<dbReference type="GO" id="GO:0016787">
    <property type="term" value="F:hydrolase activity"/>
    <property type="evidence" value="ECO:0007669"/>
    <property type="project" value="UniProtKB-UniRule"/>
</dbReference>
<protein>
    <submittedName>
        <fullName evidence="4">Patatin-like phospholipase</fullName>
    </submittedName>
</protein>
<dbReference type="SUPFAM" id="SSF52151">
    <property type="entry name" value="FabD/lysophospholipase-like"/>
    <property type="match status" value="1"/>
</dbReference>
<feature type="short sequence motif" description="DGA/G" evidence="2">
    <location>
        <begin position="173"/>
        <end position="175"/>
    </location>
</feature>
<feature type="active site" description="Proton acceptor" evidence="2">
    <location>
        <position position="173"/>
    </location>
</feature>
<evidence type="ECO:0000256" key="1">
    <source>
        <dbReference type="ARBA" id="ARBA00023098"/>
    </source>
</evidence>
<dbReference type="InterPro" id="IPR047156">
    <property type="entry name" value="Teg/CotR/CapV-like"/>
</dbReference>
<feature type="domain" description="PNPLA" evidence="3">
    <location>
        <begin position="6"/>
        <end position="186"/>
    </location>
</feature>
<evidence type="ECO:0000256" key="2">
    <source>
        <dbReference type="PROSITE-ProRule" id="PRU01161"/>
    </source>
</evidence>
<feature type="active site" description="Nucleophile" evidence="2">
    <location>
        <position position="48"/>
    </location>
</feature>
<evidence type="ECO:0000259" key="3">
    <source>
        <dbReference type="PROSITE" id="PS51635"/>
    </source>
</evidence>
<gene>
    <name evidence="4" type="ORF">LCPAC401_00890</name>
</gene>
<dbReference type="PANTHER" id="PTHR24138:SF10">
    <property type="entry name" value="PHOSPHOLIPASE A2"/>
    <property type="match status" value="1"/>
</dbReference>
<dbReference type="Gene3D" id="3.40.1090.10">
    <property type="entry name" value="Cytosolic phospholipase A2 catalytic domain"/>
    <property type="match status" value="1"/>
</dbReference>
<keyword evidence="1 2" id="KW-0443">Lipid metabolism</keyword>
<dbReference type="GO" id="GO:0016042">
    <property type="term" value="P:lipid catabolic process"/>
    <property type="evidence" value="ECO:0007669"/>
    <property type="project" value="UniProtKB-UniRule"/>
</dbReference>
<dbReference type="InterPro" id="IPR016035">
    <property type="entry name" value="Acyl_Trfase/lysoPLipase"/>
</dbReference>
<dbReference type="CDD" id="cd07199">
    <property type="entry name" value="Pat17_PNPLA8_PNPLA9_like"/>
    <property type="match status" value="1"/>
</dbReference>
<dbReference type="PANTHER" id="PTHR24138">
    <property type="entry name" value="INTRACELLLAR PHOSPHOLIPASE A FAMILY"/>
    <property type="match status" value="1"/>
</dbReference>
<keyword evidence="2" id="KW-0378">Hydrolase</keyword>
<accession>A0A481ZCR1</accession>
<feature type="short sequence motif" description="GXGXXG" evidence="2">
    <location>
        <begin position="10"/>
        <end position="15"/>
    </location>
</feature>
<name>A0A481ZCR1_9VIRU</name>
<feature type="short sequence motif" description="GXSXG" evidence="2">
    <location>
        <begin position="46"/>
        <end position="50"/>
    </location>
</feature>
<dbReference type="PROSITE" id="PS51635">
    <property type="entry name" value="PNPLA"/>
    <property type="match status" value="1"/>
</dbReference>
<organism evidence="4">
    <name type="scientific">Pithovirus LCPAC401</name>
    <dbReference type="NCBI Taxonomy" id="2506595"/>
    <lineage>
        <taxon>Viruses</taxon>
        <taxon>Pithoviruses</taxon>
    </lineage>
</organism>
<dbReference type="EMBL" id="MK500577">
    <property type="protein sequence ID" value="QBK92451.1"/>
    <property type="molecule type" value="Genomic_DNA"/>
</dbReference>
<reference evidence="4" key="1">
    <citation type="journal article" date="2019" name="MBio">
        <title>Virus Genomes from Deep Sea Sediments Expand the Ocean Megavirome and Support Independent Origins of Viral Gigantism.</title>
        <authorList>
            <person name="Backstrom D."/>
            <person name="Yutin N."/>
            <person name="Jorgensen S.L."/>
            <person name="Dharamshi J."/>
            <person name="Homa F."/>
            <person name="Zaremba-Niedwiedzka K."/>
            <person name="Spang A."/>
            <person name="Wolf Y.I."/>
            <person name="Koonin E.V."/>
            <person name="Ettema T.J."/>
        </authorList>
    </citation>
    <scope>NUCLEOTIDE SEQUENCE</scope>
</reference>
<proteinExistence type="predicted"/>
<evidence type="ECO:0000313" key="4">
    <source>
        <dbReference type="EMBL" id="QBK92451.1"/>
    </source>
</evidence>
<sequence>MVRYVLSLDGGGVRGLATLHFLKELDIYLKERYNRCINDVFSLYSGTSVGGMIASCLACDKTPDEIVEYVDENIGIVFKRKGLSFPWSNKYSSVGIDELIAGIIPDIQMKDVNKPFLATAYNTTLRKPTVFNNQSTSLYSDDSVPLRKVIEATSAAPIFFAPVEIEENTFYIDGGVICIDPVLSGYAAANKHWNNEKIMVLSVGTGQCPQKSINPSSHWGILNWLWYGKLVDIILEASDELGRDHMDMLIGKDYLRINSKLERNIPMDSAKELDLSYLKCLGKRWMSDYRSDIDKFFEKLQHF</sequence>